<evidence type="ECO:0000313" key="2">
    <source>
        <dbReference type="EMBL" id="ARD70166.1"/>
    </source>
</evidence>
<reference evidence="2" key="1">
    <citation type="submission" date="2017-01" db="EMBL/GenBank/DDBJ databases">
        <title>Complete nucleotide sequence of an IncP-2 blaVIM-2-harboring megaplasmid from Pseudomonas aeruginosa.</title>
        <authorList>
            <person name="Botelho J."/>
            <person name="Grosso F."/>
            <person name="Mabrouk A."/>
            <person name="Peixe L."/>
        </authorList>
    </citation>
    <scope>NUCLEOTIDE SEQUENCE</scope>
    <source>
        <strain evidence="2">FFUP_PS_37</strain>
        <plasmid evidence="2">pJB37</plasmid>
    </source>
</reference>
<dbReference type="AlphaFoldDB" id="A0A1V0M5J3"/>
<dbReference type="EMBL" id="KY494864">
    <property type="protein sequence ID" value="ARD70166.1"/>
    <property type="molecule type" value="Genomic_DNA"/>
</dbReference>
<geneLocation type="plasmid" evidence="2">
    <name>pJB37</name>
</geneLocation>
<keyword evidence="2" id="KW-0614">Plasmid</keyword>
<proteinExistence type="predicted"/>
<evidence type="ECO:0000259" key="1">
    <source>
        <dbReference type="SMART" id="SM00953"/>
    </source>
</evidence>
<feature type="domain" description="RES" evidence="1">
    <location>
        <begin position="30"/>
        <end position="165"/>
    </location>
</feature>
<accession>A0A1V0M5J3</accession>
<dbReference type="InterPro" id="IPR014914">
    <property type="entry name" value="RES_dom"/>
</dbReference>
<protein>
    <submittedName>
        <fullName evidence="2">RES domain-containing protein</fullName>
    </submittedName>
</protein>
<dbReference type="SMART" id="SM00953">
    <property type="entry name" value="RES"/>
    <property type="match status" value="1"/>
</dbReference>
<sequence length="181" mass="19803">MGSWCARMKIIGVQDLPCYRMHTPKWSVAPTSGAGAATQGGRVNRKGLEALYLSLESATAIAEFQQGSAFLPPGLLVSYSLSLDRVIDFTGGYDDTWAPIWQDFFCDWRKIRFNDGVEPPSWIVGDLAIEADCAGILFESVANPGGRNLVLFTDQLPVHGNIVVNDPRGDLPTDQSSWTRP</sequence>
<dbReference type="Pfam" id="PF08808">
    <property type="entry name" value="RES"/>
    <property type="match status" value="1"/>
</dbReference>
<organism evidence="2">
    <name type="scientific">Pseudomonas aeruginosa</name>
    <dbReference type="NCBI Taxonomy" id="287"/>
    <lineage>
        <taxon>Bacteria</taxon>
        <taxon>Pseudomonadati</taxon>
        <taxon>Pseudomonadota</taxon>
        <taxon>Gammaproteobacteria</taxon>
        <taxon>Pseudomonadales</taxon>
        <taxon>Pseudomonadaceae</taxon>
        <taxon>Pseudomonas</taxon>
    </lineage>
</organism>
<name>A0A1V0M5J3_PSEAI</name>